<evidence type="ECO:0000256" key="1">
    <source>
        <dbReference type="SAM" id="SignalP"/>
    </source>
</evidence>
<dbReference type="PANTHER" id="PTHR38477">
    <property type="entry name" value="HYPOTHETICAL EXPORTED PROTEIN"/>
    <property type="match status" value="1"/>
</dbReference>
<dbReference type="PROSITE" id="PS51318">
    <property type="entry name" value="TAT"/>
    <property type="match status" value="1"/>
</dbReference>
<protein>
    <submittedName>
        <fullName evidence="2">Twin-arginine translocation pathway signal</fullName>
    </submittedName>
</protein>
<dbReference type="InterPro" id="IPR006311">
    <property type="entry name" value="TAT_signal"/>
</dbReference>
<sequence length="211" mass="22835">MGFTMTKAANRRTVIKGALAAGVGLALPTRAFAQASSLTPRDRAVLDVAKREVERAGSALWHKDMAAIADFGVHSANPRFHFANLETGTVRSFLVAHGMGSDPEHDGFLNTFSNVEGSNATSRGAFITYEWYKGKYGTSIRLGGLDPENSNALPRYIVAHAAEYATREHVARWGKLGRSNGCFAMDPADFREALWNISGGRLIYSDKLGLG</sequence>
<dbReference type="Pfam" id="PF13645">
    <property type="entry name" value="YkuD_2"/>
    <property type="match status" value="1"/>
</dbReference>
<evidence type="ECO:0000313" key="2">
    <source>
        <dbReference type="EMBL" id="AKM11947.1"/>
    </source>
</evidence>
<keyword evidence="1" id="KW-0732">Signal</keyword>
<proteinExistence type="predicted"/>
<feature type="signal peptide" evidence="1">
    <location>
        <begin position="1"/>
        <end position="33"/>
    </location>
</feature>
<dbReference type="EMBL" id="CP011770">
    <property type="protein sequence ID" value="AKM11947.1"/>
    <property type="molecule type" value="Genomic_DNA"/>
</dbReference>
<dbReference type="PATRIC" id="fig|1348774.3.peg.3498"/>
<keyword evidence="3" id="KW-1185">Reference proteome</keyword>
<dbReference type="Proteomes" id="UP000035287">
    <property type="component" value="Chromosome"/>
</dbReference>
<dbReference type="InterPro" id="IPR032676">
    <property type="entry name" value="YkuD_2"/>
</dbReference>
<reference evidence="2 3" key="1">
    <citation type="submission" date="2015-06" db="EMBL/GenBank/DDBJ databases">
        <authorList>
            <person name="Zeng Y."/>
            <person name="Huang Y."/>
        </authorList>
    </citation>
    <scope>NUCLEOTIDE SEQUENCE [LARGE SCALE GENOMIC DNA]</scope>
    <source>
        <strain evidence="2 3">PQ-2</strain>
    </source>
</reference>
<feature type="chain" id="PRO_5002562647" evidence="1">
    <location>
        <begin position="34"/>
        <end position="211"/>
    </location>
</feature>
<dbReference type="KEGG" id="cna:AB433_16650"/>
<evidence type="ECO:0000313" key="3">
    <source>
        <dbReference type="Proteomes" id="UP000035287"/>
    </source>
</evidence>
<organism evidence="2 3">
    <name type="scientific">Croceicoccus naphthovorans</name>
    <dbReference type="NCBI Taxonomy" id="1348774"/>
    <lineage>
        <taxon>Bacteria</taxon>
        <taxon>Pseudomonadati</taxon>
        <taxon>Pseudomonadota</taxon>
        <taxon>Alphaproteobacteria</taxon>
        <taxon>Sphingomonadales</taxon>
        <taxon>Erythrobacteraceae</taxon>
        <taxon>Croceicoccus</taxon>
    </lineage>
</organism>
<accession>A0A0G3XL27</accession>
<dbReference type="PANTHER" id="PTHR38477:SF1">
    <property type="entry name" value="MUREIN L,D-TRANSPEPTIDASE CATALYTIC DOMAIN FAMILY PROTEIN"/>
    <property type="match status" value="1"/>
</dbReference>
<dbReference type="AlphaFoldDB" id="A0A0G3XL27"/>
<name>A0A0G3XL27_9SPHN</name>
<dbReference type="STRING" id="1348774.AB433_16650"/>
<gene>
    <name evidence="2" type="ORF">AB433_16650</name>
</gene>